<comment type="caution">
    <text evidence="1">The sequence shown here is derived from an EMBL/GenBank/DDBJ whole genome shotgun (WGS) entry which is preliminary data.</text>
</comment>
<gene>
    <name evidence="1" type="ORF">V1517DRAFT_339592</name>
</gene>
<accession>A0ACC3TL11</accession>
<evidence type="ECO:0000313" key="2">
    <source>
        <dbReference type="Proteomes" id="UP001489719"/>
    </source>
</evidence>
<keyword evidence="2" id="KW-1185">Reference proteome</keyword>
<sequence>MQQQTTPRIGTRQNRAPESPDVKLSKSLSYILRHAAAKEKLPIQHDGYMNVTQLLTHPRFRGITFPDIRRVVDTNSKNRFKLEYRGLDGLETANPDDPTGWWIRANQGHSVAVTDLDLEPITDPESCPVAVHGTYFDTWNKYIKIQGLSKMKRNHIHLAAGLAGESGVISGMRSSSDVYIYIDIKRAINDGIKFFKSENGVILTDGKDGVLDPQYFDKVVNKNGGRLQ</sequence>
<name>A0ACC3TL11_9ASCO</name>
<organism evidence="1 2">
    <name type="scientific">Lipomyces orientalis</name>
    <dbReference type="NCBI Taxonomy" id="1233043"/>
    <lineage>
        <taxon>Eukaryota</taxon>
        <taxon>Fungi</taxon>
        <taxon>Dikarya</taxon>
        <taxon>Ascomycota</taxon>
        <taxon>Saccharomycotina</taxon>
        <taxon>Lipomycetes</taxon>
        <taxon>Lipomycetales</taxon>
        <taxon>Lipomycetaceae</taxon>
        <taxon>Lipomyces</taxon>
    </lineage>
</organism>
<dbReference type="Proteomes" id="UP001489719">
    <property type="component" value="Unassembled WGS sequence"/>
</dbReference>
<dbReference type="EMBL" id="MU970093">
    <property type="protein sequence ID" value="KAK9321670.1"/>
    <property type="molecule type" value="Genomic_DNA"/>
</dbReference>
<reference evidence="2" key="1">
    <citation type="journal article" date="2024" name="Front. Bioeng. Biotechnol.">
        <title>Genome-scale model development and genomic sequencing of the oleaginous clade Lipomyces.</title>
        <authorList>
            <person name="Czajka J.J."/>
            <person name="Han Y."/>
            <person name="Kim J."/>
            <person name="Mondo S.J."/>
            <person name="Hofstad B.A."/>
            <person name="Robles A."/>
            <person name="Haridas S."/>
            <person name="Riley R."/>
            <person name="LaButti K."/>
            <person name="Pangilinan J."/>
            <person name="Andreopoulos W."/>
            <person name="Lipzen A."/>
            <person name="Yan J."/>
            <person name="Wang M."/>
            <person name="Ng V."/>
            <person name="Grigoriev I.V."/>
            <person name="Spatafora J.W."/>
            <person name="Magnuson J.K."/>
            <person name="Baker S.E."/>
            <person name="Pomraning K.R."/>
        </authorList>
    </citation>
    <scope>NUCLEOTIDE SEQUENCE [LARGE SCALE GENOMIC DNA]</scope>
    <source>
        <strain evidence="2">CBS 10300</strain>
    </source>
</reference>
<evidence type="ECO:0000313" key="1">
    <source>
        <dbReference type="EMBL" id="KAK9321670.1"/>
    </source>
</evidence>
<protein>
    <submittedName>
        <fullName evidence="1">Phosphotransferase KptA/Tpt1</fullName>
    </submittedName>
</protein>
<proteinExistence type="predicted"/>